<dbReference type="Gene3D" id="3.30.300.90">
    <property type="entry name" value="BolA-like"/>
    <property type="match status" value="1"/>
</dbReference>
<dbReference type="RefSeq" id="WP_380186914.1">
    <property type="nucleotide sequence ID" value="NZ_JBHTBQ010000009.1"/>
</dbReference>
<reference evidence="3" key="1">
    <citation type="journal article" date="2019" name="Int. J. Syst. Evol. Microbiol.">
        <title>The Global Catalogue of Microorganisms (GCM) 10K type strain sequencing project: providing services to taxonomists for standard genome sequencing and annotation.</title>
        <authorList>
            <consortium name="The Broad Institute Genomics Platform"/>
            <consortium name="The Broad Institute Genome Sequencing Center for Infectious Disease"/>
            <person name="Wu L."/>
            <person name="Ma J."/>
        </authorList>
    </citation>
    <scope>NUCLEOTIDE SEQUENCE [LARGE SCALE GENOMIC DNA]</scope>
    <source>
        <strain evidence="3">CCUG 62945</strain>
    </source>
</reference>
<evidence type="ECO:0000313" key="3">
    <source>
        <dbReference type="Proteomes" id="UP001596473"/>
    </source>
</evidence>
<organism evidence="2 3">
    <name type="scientific">Iodobacter arcticus</name>
    <dbReference type="NCBI Taxonomy" id="590593"/>
    <lineage>
        <taxon>Bacteria</taxon>
        <taxon>Pseudomonadati</taxon>
        <taxon>Pseudomonadota</taxon>
        <taxon>Betaproteobacteria</taxon>
        <taxon>Neisseriales</taxon>
        <taxon>Chitinibacteraceae</taxon>
        <taxon>Iodobacter</taxon>
    </lineage>
</organism>
<comment type="caution">
    <text evidence="2">The sequence shown here is derived from an EMBL/GenBank/DDBJ whole genome shotgun (WGS) entry which is preliminary data.</text>
</comment>
<dbReference type="PIRSF" id="PIRSF003113">
    <property type="entry name" value="BolA"/>
    <property type="match status" value="1"/>
</dbReference>
<evidence type="ECO:0000313" key="2">
    <source>
        <dbReference type="EMBL" id="MFC7419440.1"/>
    </source>
</evidence>
<proteinExistence type="inferred from homology"/>
<sequence length="103" mass="11199">MKMSLQNPFSKSSPSVMITEEIHSRLAVLQPEYVDVYDDSASHAGHAGSVAGGGHYDLTIVSAQFAGKNTLARHRMVMALFTDLIPHPIHALSIKKTLTPDEL</sequence>
<dbReference type="SUPFAM" id="SSF82657">
    <property type="entry name" value="BolA-like"/>
    <property type="match status" value="1"/>
</dbReference>
<dbReference type="PANTHER" id="PTHR46230">
    <property type="match status" value="1"/>
</dbReference>
<accession>A0ABW2QV78</accession>
<dbReference type="InterPro" id="IPR002634">
    <property type="entry name" value="BolA"/>
</dbReference>
<dbReference type="Proteomes" id="UP001596473">
    <property type="component" value="Unassembled WGS sequence"/>
</dbReference>
<keyword evidence="3" id="KW-1185">Reference proteome</keyword>
<dbReference type="PANTHER" id="PTHR46230:SF7">
    <property type="entry name" value="BOLA-LIKE PROTEIN 1"/>
    <property type="match status" value="1"/>
</dbReference>
<name>A0ABW2QV78_9NEIS</name>
<evidence type="ECO:0000256" key="1">
    <source>
        <dbReference type="RuleBase" id="RU003860"/>
    </source>
</evidence>
<protein>
    <submittedName>
        <fullName evidence="2">BolA family protein</fullName>
    </submittedName>
</protein>
<dbReference type="Pfam" id="PF01722">
    <property type="entry name" value="BolA"/>
    <property type="match status" value="1"/>
</dbReference>
<comment type="similarity">
    <text evidence="1">Belongs to the BolA/IbaG family.</text>
</comment>
<dbReference type="InterPro" id="IPR036065">
    <property type="entry name" value="BolA-like_sf"/>
</dbReference>
<dbReference type="EMBL" id="JBHTBQ010000009">
    <property type="protein sequence ID" value="MFC7419440.1"/>
    <property type="molecule type" value="Genomic_DNA"/>
</dbReference>
<gene>
    <name evidence="2" type="ORF">ACFQNF_06065</name>
</gene>